<protein>
    <submittedName>
        <fullName evidence="1">Uncharacterized protein</fullName>
    </submittedName>
</protein>
<dbReference type="EMBL" id="JAPDRP010000007">
    <property type="protein sequence ID" value="KAJ9645815.1"/>
    <property type="molecule type" value="Genomic_DNA"/>
</dbReference>
<name>A0ACC2ZEC7_9PEZI</name>
<accession>A0ACC2ZEC7</accession>
<dbReference type="Proteomes" id="UP001172680">
    <property type="component" value="Unassembled WGS sequence"/>
</dbReference>
<gene>
    <name evidence="1" type="ORF">H2199_002856</name>
</gene>
<sequence length="930" mass="102548">MLSKELLSLVPMADRAEWQQALATADNIEDGLADMKALSRPRRAFAITGSLSIKTLMDSQTAVRPPPVAGSKRKRSSTALSAIPKLTHSETTATTPSPLGSPLSSVPSDLSDVDEDSLSSERGAGPTTPAPRTKRIEPVSEALGGAKDAVVPAEPSASNTKSTGRNKKALAGRDKRVGAATAVRKTTKASKPSSLLPKEQLQSRKATRQDGAKSEKVVEVKASSSTSASRQGSKPGVVVSKYFTQQAGVKLSKNRKPVRLTQGPAVSVATDAAVTTPNEPVAPWLAELPQKLSIVPSGQPLPDPVGQPLVWADQRQALCETVPYYRSFQGGCYHSNRSVYAFMFDGESHAREYMDSDVVLLRAGGGMGKDKDSGERTQSEDQTESAQVVALRNNIGQFNPVVLIVGENNPKAPSKVPHSYCVLDWFKPTHIWYEKSKGRKLIRYRFEKLRPDEQSWWAPQGREEPIKFGSLPPPHIEACPACKIDSPQVYIQGWMCLEPTCARFWKLKSGAEPNEPSLAYDPRFVKQKTIWPHSSAPYSLKPDLMQLDAAPLFGQNVSWEAWKGLACPQCGRCSSREAWIGWQCGNPACNFTHELPHALIPARALHDIYHPLSSSYAFSRDLHEPGITFQLEFANNYRRNRYVIPGVEGFVEHWIANKTVNEETGGPDDMWEELQTQDVGLRRRRLEGEQIKGGMLTMHFTVNYGMPYKFVAATSSLGFDEACNAIKGTRSRLNWAARCVAGGAHSEFNELLALGYFEKQKINYHDDGEKGLGPTIATLSLGYPATMRLRMKGKHFRGASKMGVWVEDEPMPGCEHYEERRAAWQELQSMDKKAAAARKKALPTELKLRKTGDAPVVIQMHLGHGDIVIMHGAKIQKYYEHAVEPHGNLRFALTCRYIDPDSLAEADKPQYEVRPDDGFYDGSSLPLPPQ</sequence>
<proteinExistence type="predicted"/>
<comment type="caution">
    <text evidence="1">The sequence shown here is derived from an EMBL/GenBank/DDBJ whole genome shotgun (WGS) entry which is preliminary data.</text>
</comment>
<evidence type="ECO:0000313" key="1">
    <source>
        <dbReference type="EMBL" id="KAJ9645815.1"/>
    </source>
</evidence>
<reference evidence="1" key="1">
    <citation type="submission" date="2022-10" db="EMBL/GenBank/DDBJ databases">
        <title>Culturing micro-colonial fungi from biological soil crusts in the Mojave desert and describing Neophaeococcomyces mojavensis, and introducing the new genera and species Taxawa tesnikishii.</title>
        <authorList>
            <person name="Kurbessoian T."/>
            <person name="Stajich J.E."/>
        </authorList>
    </citation>
    <scope>NUCLEOTIDE SEQUENCE</scope>
    <source>
        <strain evidence="1">JES_115</strain>
    </source>
</reference>
<organism evidence="1 2">
    <name type="scientific">Coniosporium tulheliwenetii</name>
    <dbReference type="NCBI Taxonomy" id="3383036"/>
    <lineage>
        <taxon>Eukaryota</taxon>
        <taxon>Fungi</taxon>
        <taxon>Dikarya</taxon>
        <taxon>Ascomycota</taxon>
        <taxon>Pezizomycotina</taxon>
        <taxon>Dothideomycetes</taxon>
        <taxon>Dothideomycetes incertae sedis</taxon>
        <taxon>Coniosporium</taxon>
    </lineage>
</organism>
<evidence type="ECO:0000313" key="2">
    <source>
        <dbReference type="Proteomes" id="UP001172680"/>
    </source>
</evidence>
<keyword evidence="2" id="KW-1185">Reference proteome</keyword>